<proteinExistence type="predicted"/>
<protein>
    <submittedName>
        <fullName evidence="1">Uncharacterized protein</fullName>
    </submittedName>
</protein>
<gene>
    <name evidence="1" type="ORF">MAR_010862</name>
</gene>
<dbReference type="EMBL" id="CP111025">
    <property type="protein sequence ID" value="WAR25158.1"/>
    <property type="molecule type" value="Genomic_DNA"/>
</dbReference>
<name>A0ABY7FSF8_MYAAR</name>
<dbReference type="Proteomes" id="UP001164746">
    <property type="component" value="Chromosome 14"/>
</dbReference>
<organism evidence="1 2">
    <name type="scientific">Mya arenaria</name>
    <name type="common">Soft-shell clam</name>
    <dbReference type="NCBI Taxonomy" id="6604"/>
    <lineage>
        <taxon>Eukaryota</taxon>
        <taxon>Metazoa</taxon>
        <taxon>Spiralia</taxon>
        <taxon>Lophotrochozoa</taxon>
        <taxon>Mollusca</taxon>
        <taxon>Bivalvia</taxon>
        <taxon>Autobranchia</taxon>
        <taxon>Heteroconchia</taxon>
        <taxon>Euheterodonta</taxon>
        <taxon>Imparidentia</taxon>
        <taxon>Neoheterodontei</taxon>
        <taxon>Myida</taxon>
        <taxon>Myoidea</taxon>
        <taxon>Myidae</taxon>
        <taxon>Mya</taxon>
    </lineage>
</organism>
<accession>A0ABY7FSF8</accession>
<evidence type="ECO:0000313" key="2">
    <source>
        <dbReference type="Proteomes" id="UP001164746"/>
    </source>
</evidence>
<keyword evidence="2" id="KW-1185">Reference proteome</keyword>
<evidence type="ECO:0000313" key="1">
    <source>
        <dbReference type="EMBL" id="WAR25158.1"/>
    </source>
</evidence>
<reference evidence="1" key="1">
    <citation type="submission" date="2022-11" db="EMBL/GenBank/DDBJ databases">
        <title>Centuries of genome instability and evolution in soft-shell clam transmissible cancer (bioRxiv).</title>
        <authorList>
            <person name="Hart S.F.M."/>
            <person name="Yonemitsu M.A."/>
            <person name="Giersch R.M."/>
            <person name="Beal B.F."/>
            <person name="Arriagada G."/>
            <person name="Davis B.W."/>
            <person name="Ostrander E.A."/>
            <person name="Goff S.P."/>
            <person name="Metzger M.J."/>
        </authorList>
    </citation>
    <scope>NUCLEOTIDE SEQUENCE</scope>
    <source>
        <strain evidence="1">MELC-2E11</strain>
        <tissue evidence="1">Siphon/mantle</tissue>
    </source>
</reference>
<feature type="non-terminal residue" evidence="1">
    <location>
        <position position="131"/>
    </location>
</feature>
<sequence>MQFYLTLPKPSIKYHINDYYRSLTTIVPVVPTHNLINSFLPYPACRPWHQLHQVFPSYFSSHTSMISLPDRSQLLDCLLMTICSTRLLGIKKTLINYKNILTTSRPWSVTGRCRSIRKSVKSSKSALNAIL</sequence>